<dbReference type="RefSeq" id="WP_066394433.1">
    <property type="nucleotide sequence ID" value="NZ_CP015378.1"/>
</dbReference>
<dbReference type="KEGG" id="fpn:ABE65_010330"/>
<dbReference type="Pfam" id="PF06199">
    <property type="entry name" value="Phage_tail_2"/>
    <property type="match status" value="1"/>
</dbReference>
<dbReference type="STRING" id="1221500.ABE65_010330"/>
<dbReference type="InterPro" id="IPR011855">
    <property type="entry name" value="Phgtail_TP901_1"/>
</dbReference>
<protein>
    <recommendedName>
        <fullName evidence="3">Phage major tail protein, TP901-1 family</fullName>
    </recommendedName>
</protein>
<dbReference type="AlphaFoldDB" id="A0A160IMH8"/>
<accession>A0A160IMH8</accession>
<dbReference type="EMBL" id="CP015378">
    <property type="protein sequence ID" value="ANC77176.1"/>
    <property type="molecule type" value="Genomic_DNA"/>
</dbReference>
<reference evidence="1 2" key="1">
    <citation type="submission" date="2016-04" db="EMBL/GenBank/DDBJ databases">
        <title>Complete genome sequence of Fictibacillus phosphorivorans G25-29, a strain toxic to nematodes.</title>
        <authorList>
            <person name="Zheng Z."/>
        </authorList>
    </citation>
    <scope>NUCLEOTIDE SEQUENCE [LARGE SCALE GENOMIC DNA]</scope>
    <source>
        <strain evidence="1 2">G25-29</strain>
    </source>
</reference>
<dbReference type="InterPro" id="IPR022344">
    <property type="entry name" value="GTA_major-tail"/>
</dbReference>
<dbReference type="NCBIfam" id="TIGR02126">
    <property type="entry name" value="phgtail_TP901_1"/>
    <property type="match status" value="1"/>
</dbReference>
<organism evidence="1 2">
    <name type="scientific">Fictibacillus phosphorivorans</name>
    <dbReference type="NCBI Taxonomy" id="1221500"/>
    <lineage>
        <taxon>Bacteria</taxon>
        <taxon>Bacillati</taxon>
        <taxon>Bacillota</taxon>
        <taxon>Bacilli</taxon>
        <taxon>Bacillales</taxon>
        <taxon>Fictibacillaceae</taxon>
        <taxon>Fictibacillus</taxon>
    </lineage>
</organism>
<dbReference type="PRINTS" id="PR01996">
    <property type="entry name" value="MTP1FAMILY"/>
</dbReference>
<dbReference type="Proteomes" id="UP000076623">
    <property type="component" value="Chromosome"/>
</dbReference>
<sequence>MRGVDILLMVNTGTDAVPVWAAVAGQRNATLAEESETIDITSKDSQGAFEYDYGFYGWTIDADGVYVKDDAGYQELKDAIRNKQKIKVRMQEEGVATEEGMALVTSAEFEGSYDAEVTYSVSLQGTGKLTAPAA</sequence>
<proteinExistence type="predicted"/>
<evidence type="ECO:0000313" key="1">
    <source>
        <dbReference type="EMBL" id="ANC77176.1"/>
    </source>
</evidence>
<evidence type="ECO:0008006" key="3">
    <source>
        <dbReference type="Google" id="ProtNLM"/>
    </source>
</evidence>
<name>A0A160IMH8_9BACL</name>
<dbReference type="Gene3D" id="4.10.410.40">
    <property type="match status" value="1"/>
</dbReference>
<dbReference type="NCBIfam" id="NF047353">
    <property type="entry name" value="tube_lmo2291"/>
    <property type="match status" value="1"/>
</dbReference>
<gene>
    <name evidence="1" type="ORF">ABE65_010330</name>
</gene>
<keyword evidence="2" id="KW-1185">Reference proteome</keyword>
<evidence type="ECO:0000313" key="2">
    <source>
        <dbReference type="Proteomes" id="UP000076623"/>
    </source>
</evidence>